<dbReference type="PANTHER" id="PTHR48153">
    <property type="entry name" value="UFM1-SPECIFIC PROTEASE 2"/>
    <property type="match status" value="1"/>
</dbReference>
<comment type="similarity">
    <text evidence="1">Belongs to the peptidase C78 family.</text>
</comment>
<name>A0AAJ6Z196_PAPXU</name>
<dbReference type="RefSeq" id="XP_013163044.1">
    <property type="nucleotide sequence ID" value="XM_013307590.1"/>
</dbReference>
<gene>
    <name evidence="4" type="primary">LOC106114399</name>
</gene>
<evidence type="ECO:0000259" key="3">
    <source>
        <dbReference type="Pfam" id="PF07910"/>
    </source>
</evidence>
<dbReference type="AlphaFoldDB" id="A0AAJ6Z196"/>
<evidence type="ECO:0000256" key="2">
    <source>
        <dbReference type="ARBA" id="ARBA00022801"/>
    </source>
</evidence>
<dbReference type="PANTHER" id="PTHR48153:SF3">
    <property type="entry name" value="INACTIVE UFM1-SPECIFIC PROTEASE 1"/>
    <property type="match status" value="1"/>
</dbReference>
<accession>A0AAJ6Z196</accession>
<feature type="domain" description="UFSP1/2/DUB catalytic" evidence="3">
    <location>
        <begin position="26"/>
        <end position="211"/>
    </location>
</feature>
<dbReference type="GO" id="GO:0071567">
    <property type="term" value="F:deUFMylase activity"/>
    <property type="evidence" value="ECO:0007669"/>
    <property type="project" value="UniProtKB-ARBA"/>
</dbReference>
<evidence type="ECO:0000256" key="1">
    <source>
        <dbReference type="ARBA" id="ARBA00008552"/>
    </source>
</evidence>
<evidence type="ECO:0000313" key="4">
    <source>
        <dbReference type="RefSeq" id="XP_013163044.1"/>
    </source>
</evidence>
<dbReference type="InterPro" id="IPR012462">
    <property type="entry name" value="UFSP1/2_DUB_cat"/>
</dbReference>
<reference evidence="4" key="1">
    <citation type="submission" date="2025-08" db="UniProtKB">
        <authorList>
            <consortium name="RefSeq"/>
        </authorList>
    </citation>
    <scope>IDENTIFICATION</scope>
</reference>
<organism evidence="4">
    <name type="scientific">Papilio xuthus</name>
    <name type="common">Asian swallowtail butterfly</name>
    <dbReference type="NCBI Taxonomy" id="66420"/>
    <lineage>
        <taxon>Eukaryota</taxon>
        <taxon>Metazoa</taxon>
        <taxon>Ecdysozoa</taxon>
        <taxon>Arthropoda</taxon>
        <taxon>Hexapoda</taxon>
        <taxon>Insecta</taxon>
        <taxon>Pterygota</taxon>
        <taxon>Neoptera</taxon>
        <taxon>Endopterygota</taxon>
        <taxon>Lepidoptera</taxon>
        <taxon>Glossata</taxon>
        <taxon>Ditrysia</taxon>
        <taxon>Papilionoidea</taxon>
        <taxon>Papilionidae</taxon>
        <taxon>Papilioninae</taxon>
        <taxon>Papilio</taxon>
    </lineage>
</organism>
<dbReference type="KEGG" id="pxu:106114399"/>
<dbReference type="GO" id="GO:0006508">
    <property type="term" value="P:proteolysis"/>
    <property type="evidence" value="ECO:0007669"/>
    <property type="project" value="UniProtKB-KW"/>
</dbReference>
<dbReference type="Pfam" id="PF07910">
    <property type="entry name" value="Peptidase_C78"/>
    <property type="match status" value="1"/>
</dbReference>
<dbReference type="InterPro" id="IPR038765">
    <property type="entry name" value="Papain-like_cys_pep_sf"/>
</dbReference>
<proteinExistence type="inferred from homology"/>
<dbReference type="Proteomes" id="UP000694872">
    <property type="component" value="Unplaced"/>
</dbReference>
<keyword evidence="2" id="KW-0378">Hydrolase</keyword>
<keyword evidence="4" id="KW-0645">Protease</keyword>
<sequence length="221" mass="25376">MSTKTKMTSTLLTNIHDILSNESDKNCYLVQGNYQYYHYGCDGFDDRGWGCGYRTLQTLCSWLNLNYKNINRVPSIKEIQEVLVELEDKPKNFLGSKQWIGSFEVCLVIDKLYDVPCKIVHVNKGDELEKITDILKLHFTSFGSPIMMGGDVDCSSKGVMGVTVSERNTSLLIVDPHYFGKEQSKEYLQNKDWVKWQPLNDFLSTSFYNLCLPQVKAKNQI</sequence>
<dbReference type="GeneID" id="106114399"/>
<dbReference type="SUPFAM" id="SSF54001">
    <property type="entry name" value="Cysteine proteinases"/>
    <property type="match status" value="1"/>
</dbReference>
<dbReference type="Gene3D" id="3.90.70.130">
    <property type="match status" value="1"/>
</dbReference>
<protein>
    <submittedName>
        <fullName evidence="4">Ufm1-specific protease 1</fullName>
    </submittedName>
</protein>
<dbReference type="CTD" id="402682"/>